<keyword evidence="14" id="KW-1185">Reference proteome</keyword>
<dbReference type="Gene3D" id="3.30.1490.190">
    <property type="match status" value="1"/>
</dbReference>
<protein>
    <submittedName>
        <fullName evidence="13">Zinc uptake regulator, Fur family</fullName>
    </submittedName>
</protein>
<keyword evidence="6 11" id="KW-0479">Metal-binding</keyword>
<keyword evidence="4" id="KW-0963">Cytoplasm</keyword>
<dbReference type="Proteomes" id="UP000008221">
    <property type="component" value="Chromosome"/>
</dbReference>
<dbReference type="AlphaFoldDB" id="A0LWP7"/>
<dbReference type="GO" id="GO:0000976">
    <property type="term" value="F:transcription cis-regulatory region binding"/>
    <property type="evidence" value="ECO:0007669"/>
    <property type="project" value="TreeGrafter"/>
</dbReference>
<feature type="binding site" evidence="12">
    <location>
        <position position="122"/>
    </location>
    <ligand>
        <name>Fe cation</name>
        <dbReference type="ChEBI" id="CHEBI:24875"/>
    </ligand>
</feature>
<dbReference type="InterPro" id="IPR043135">
    <property type="entry name" value="Fur_C"/>
</dbReference>
<keyword evidence="9" id="KW-0238">DNA-binding</keyword>
<evidence type="ECO:0000256" key="4">
    <source>
        <dbReference type="ARBA" id="ARBA00022490"/>
    </source>
</evidence>
<evidence type="ECO:0000256" key="10">
    <source>
        <dbReference type="ARBA" id="ARBA00023163"/>
    </source>
</evidence>
<dbReference type="PANTHER" id="PTHR33202:SF2">
    <property type="entry name" value="FERRIC UPTAKE REGULATION PROTEIN"/>
    <property type="match status" value="1"/>
</dbReference>
<comment type="cofactor">
    <cofactor evidence="12">
        <name>Mn(2+)</name>
        <dbReference type="ChEBI" id="CHEBI:29035"/>
    </cofactor>
    <cofactor evidence="12">
        <name>Fe(2+)</name>
        <dbReference type="ChEBI" id="CHEBI:29033"/>
    </cofactor>
    <text evidence="12">Binds 1 Mn(2+) or Fe(2+) ion per subunit.</text>
</comment>
<dbReference type="EMBL" id="CP000481">
    <property type="protein sequence ID" value="ABK53857.1"/>
    <property type="molecule type" value="Genomic_DNA"/>
</dbReference>
<dbReference type="InterPro" id="IPR036390">
    <property type="entry name" value="WH_DNA-bd_sf"/>
</dbReference>
<evidence type="ECO:0000313" key="13">
    <source>
        <dbReference type="EMBL" id="ABK53857.1"/>
    </source>
</evidence>
<dbReference type="RefSeq" id="WP_011720920.1">
    <property type="nucleotide sequence ID" value="NC_008578.1"/>
</dbReference>
<keyword evidence="12" id="KW-0408">Iron</keyword>
<comment type="subunit">
    <text evidence="3">Homodimer.</text>
</comment>
<keyword evidence="7 11" id="KW-0862">Zinc</keyword>
<evidence type="ECO:0000256" key="7">
    <source>
        <dbReference type="ARBA" id="ARBA00022833"/>
    </source>
</evidence>
<evidence type="ECO:0000313" key="14">
    <source>
        <dbReference type="Proteomes" id="UP000008221"/>
    </source>
</evidence>
<accession>A0LWP7</accession>
<comment type="similarity">
    <text evidence="2">Belongs to the Fur family.</text>
</comment>
<dbReference type="GO" id="GO:0045892">
    <property type="term" value="P:negative regulation of DNA-templated transcription"/>
    <property type="evidence" value="ECO:0007669"/>
    <property type="project" value="TreeGrafter"/>
</dbReference>
<keyword evidence="5" id="KW-0678">Repressor</keyword>
<dbReference type="GO" id="GO:1900376">
    <property type="term" value="P:regulation of secondary metabolite biosynthetic process"/>
    <property type="evidence" value="ECO:0007669"/>
    <property type="project" value="TreeGrafter"/>
</dbReference>
<dbReference type="GO" id="GO:0003700">
    <property type="term" value="F:DNA-binding transcription factor activity"/>
    <property type="evidence" value="ECO:0007669"/>
    <property type="project" value="InterPro"/>
</dbReference>
<reference evidence="13 14" key="1">
    <citation type="journal article" date="2009" name="Genome Res.">
        <title>Complete genome of the cellulolytic thermophile Acidothermus cellulolyticus 11B provides insights into its ecophysiological and evolutionary adaptations.</title>
        <authorList>
            <person name="Barabote R.D."/>
            <person name="Xie G."/>
            <person name="Leu D.H."/>
            <person name="Normand P."/>
            <person name="Necsulea A."/>
            <person name="Daubin V."/>
            <person name="Medigue C."/>
            <person name="Adney W.S."/>
            <person name="Xu X.C."/>
            <person name="Lapidus A."/>
            <person name="Parales R.E."/>
            <person name="Detter C."/>
            <person name="Pujic P."/>
            <person name="Bruce D."/>
            <person name="Lavire C."/>
            <person name="Challacombe J.F."/>
            <person name="Brettin T.S."/>
            <person name="Berry A.M."/>
        </authorList>
    </citation>
    <scope>NUCLEOTIDE SEQUENCE [LARGE SCALE GENOMIC DNA]</scope>
    <source>
        <strain evidence="14">ATCC 43068 / DSM 8971 / 11B</strain>
    </source>
</reference>
<feature type="binding site" evidence="11">
    <location>
        <position position="90"/>
    </location>
    <ligand>
        <name>Zn(2+)</name>
        <dbReference type="ChEBI" id="CHEBI:29105"/>
    </ligand>
</feature>
<evidence type="ECO:0000256" key="11">
    <source>
        <dbReference type="PIRSR" id="PIRSR602481-1"/>
    </source>
</evidence>
<feature type="binding site" evidence="11">
    <location>
        <position position="93"/>
    </location>
    <ligand>
        <name>Zn(2+)</name>
        <dbReference type="ChEBI" id="CHEBI:29105"/>
    </ligand>
</feature>
<keyword evidence="8" id="KW-0805">Transcription regulation</keyword>
<organism evidence="13 14">
    <name type="scientific">Acidothermus cellulolyticus (strain ATCC 43068 / DSM 8971 / 11B)</name>
    <dbReference type="NCBI Taxonomy" id="351607"/>
    <lineage>
        <taxon>Bacteria</taxon>
        <taxon>Bacillati</taxon>
        <taxon>Actinomycetota</taxon>
        <taxon>Actinomycetes</taxon>
        <taxon>Acidothermales</taxon>
        <taxon>Acidothermaceae</taxon>
        <taxon>Acidothermus</taxon>
    </lineage>
</organism>
<dbReference type="eggNOG" id="COG0735">
    <property type="taxonomic scope" value="Bacteria"/>
</dbReference>
<dbReference type="FunFam" id="1.10.10.10:FF:000459">
    <property type="entry name" value="Ferric uptake regulation protein"/>
    <property type="match status" value="1"/>
</dbReference>
<evidence type="ECO:0000256" key="3">
    <source>
        <dbReference type="ARBA" id="ARBA00011738"/>
    </source>
</evidence>
<dbReference type="PANTHER" id="PTHR33202">
    <property type="entry name" value="ZINC UPTAKE REGULATION PROTEIN"/>
    <property type="match status" value="1"/>
</dbReference>
<dbReference type="Pfam" id="PF01475">
    <property type="entry name" value="FUR"/>
    <property type="match status" value="1"/>
</dbReference>
<feature type="binding site" evidence="12">
    <location>
        <position position="105"/>
    </location>
    <ligand>
        <name>Fe cation</name>
        <dbReference type="ChEBI" id="CHEBI:24875"/>
    </ligand>
</feature>
<name>A0LWP7_ACIC1</name>
<feature type="binding site" evidence="11">
    <location>
        <position position="133"/>
    </location>
    <ligand>
        <name>Zn(2+)</name>
        <dbReference type="ChEBI" id="CHEBI:29105"/>
    </ligand>
</feature>
<proteinExistence type="inferred from homology"/>
<dbReference type="InParanoid" id="A0LWP7"/>
<dbReference type="InterPro" id="IPR036388">
    <property type="entry name" value="WH-like_DNA-bd_sf"/>
</dbReference>
<sequence>MSGSSEGRQSRSTRQKRALAQVMAESRQFRSAQELHEALIDRGESVGLTTVYNQLRAMAEAGLVDTLRAPDGETLYRQCETNAHHHHLRCRYCGRTVEVKGISVERWAERVAARAGFVDVDHTLEVVGTCPGCAAGRR</sequence>
<evidence type="ECO:0000256" key="1">
    <source>
        <dbReference type="ARBA" id="ARBA00004496"/>
    </source>
</evidence>
<dbReference type="HOGENOM" id="CLU_096072_5_0_11"/>
<dbReference type="KEGG" id="ace:Acel_2085"/>
<evidence type="ECO:0000256" key="9">
    <source>
        <dbReference type="ARBA" id="ARBA00023125"/>
    </source>
</evidence>
<gene>
    <name evidence="13" type="ordered locus">Acel_2085</name>
</gene>
<dbReference type="GO" id="GO:0005829">
    <property type="term" value="C:cytosol"/>
    <property type="evidence" value="ECO:0007669"/>
    <property type="project" value="TreeGrafter"/>
</dbReference>
<feature type="binding site" evidence="11">
    <location>
        <position position="130"/>
    </location>
    <ligand>
        <name>Zn(2+)</name>
        <dbReference type="ChEBI" id="CHEBI:29105"/>
    </ligand>
</feature>
<comment type="cofactor">
    <cofactor evidence="11">
        <name>Zn(2+)</name>
        <dbReference type="ChEBI" id="CHEBI:29105"/>
    </cofactor>
    <text evidence="11">Binds 1 zinc ion per subunit.</text>
</comment>
<evidence type="ECO:0000256" key="12">
    <source>
        <dbReference type="PIRSR" id="PIRSR602481-2"/>
    </source>
</evidence>
<evidence type="ECO:0000256" key="2">
    <source>
        <dbReference type="ARBA" id="ARBA00007957"/>
    </source>
</evidence>
<dbReference type="Gene3D" id="1.10.10.10">
    <property type="entry name" value="Winged helix-like DNA-binding domain superfamily/Winged helix DNA-binding domain"/>
    <property type="match status" value="1"/>
</dbReference>
<dbReference type="GO" id="GO:0008270">
    <property type="term" value="F:zinc ion binding"/>
    <property type="evidence" value="ECO:0007669"/>
    <property type="project" value="TreeGrafter"/>
</dbReference>
<keyword evidence="10" id="KW-0804">Transcription</keyword>
<dbReference type="CDD" id="cd07153">
    <property type="entry name" value="Fur_like"/>
    <property type="match status" value="1"/>
</dbReference>
<comment type="subcellular location">
    <subcellularLocation>
        <location evidence="1">Cytoplasm</location>
    </subcellularLocation>
</comment>
<feature type="binding site" evidence="12">
    <location>
        <position position="84"/>
    </location>
    <ligand>
        <name>Fe cation</name>
        <dbReference type="ChEBI" id="CHEBI:24875"/>
    </ligand>
</feature>
<dbReference type="STRING" id="351607.Acel_2085"/>
<dbReference type="InterPro" id="IPR002481">
    <property type="entry name" value="FUR"/>
</dbReference>
<dbReference type="FunCoup" id="A0LWP7">
    <property type="interactions" value="38"/>
</dbReference>
<evidence type="ECO:0000256" key="6">
    <source>
        <dbReference type="ARBA" id="ARBA00022723"/>
    </source>
</evidence>
<evidence type="ECO:0000256" key="5">
    <source>
        <dbReference type="ARBA" id="ARBA00022491"/>
    </source>
</evidence>
<dbReference type="SUPFAM" id="SSF46785">
    <property type="entry name" value="Winged helix' DNA-binding domain"/>
    <property type="match status" value="1"/>
</dbReference>
<evidence type="ECO:0000256" key="8">
    <source>
        <dbReference type="ARBA" id="ARBA00023015"/>
    </source>
</evidence>